<keyword evidence="5" id="KW-0325">Glycoprotein</keyword>
<comment type="pathway">
    <text evidence="2">Glycan metabolism.</text>
</comment>
<evidence type="ECO:0000256" key="1">
    <source>
        <dbReference type="ARBA" id="ARBA00004323"/>
    </source>
</evidence>
<dbReference type="PANTHER" id="PTHR20961:SF14">
    <property type="entry name" value="OS02G0135500 PROTEIN"/>
    <property type="match status" value="1"/>
</dbReference>
<dbReference type="InterPro" id="IPR049625">
    <property type="entry name" value="Glyco_transf_61_cat"/>
</dbReference>
<evidence type="ECO:0000313" key="9">
    <source>
        <dbReference type="Proteomes" id="UP000823388"/>
    </source>
</evidence>
<dbReference type="GO" id="GO:0016763">
    <property type="term" value="F:pentosyltransferase activity"/>
    <property type="evidence" value="ECO:0007669"/>
    <property type="project" value="UniProtKB-ARBA"/>
</dbReference>
<feature type="compositionally biased region" description="Low complexity" evidence="6">
    <location>
        <begin position="80"/>
        <end position="96"/>
    </location>
</feature>
<gene>
    <name evidence="8" type="ORF">PVAP13_1KG040177</name>
</gene>
<keyword evidence="3" id="KW-0328">Glycosyltransferase</keyword>
<keyword evidence="4" id="KW-0808">Transferase</keyword>
<evidence type="ECO:0000256" key="5">
    <source>
        <dbReference type="ARBA" id="ARBA00023180"/>
    </source>
</evidence>
<dbReference type="PANTHER" id="PTHR20961">
    <property type="entry name" value="GLYCOSYLTRANSFERASE"/>
    <property type="match status" value="1"/>
</dbReference>
<accession>A0A8T0XAU3</accession>
<dbReference type="InterPro" id="IPR007657">
    <property type="entry name" value="Glycosyltransferase_61"/>
</dbReference>
<protein>
    <recommendedName>
        <fullName evidence="7">Glycosyltransferase 61 catalytic domain-containing protein</fullName>
    </recommendedName>
</protein>
<dbReference type="EMBL" id="CM029037">
    <property type="protein sequence ID" value="KAG2655828.1"/>
    <property type="molecule type" value="Genomic_DNA"/>
</dbReference>
<dbReference type="AlphaFoldDB" id="A0A8T0XAU3"/>
<evidence type="ECO:0000256" key="4">
    <source>
        <dbReference type="ARBA" id="ARBA00022679"/>
    </source>
</evidence>
<reference evidence="8 9" key="1">
    <citation type="submission" date="2020-05" db="EMBL/GenBank/DDBJ databases">
        <title>WGS assembly of Panicum virgatum.</title>
        <authorList>
            <person name="Lovell J.T."/>
            <person name="Jenkins J."/>
            <person name="Shu S."/>
            <person name="Juenger T.E."/>
            <person name="Schmutz J."/>
        </authorList>
    </citation>
    <scope>NUCLEOTIDE SEQUENCE [LARGE SCALE GENOMIC DNA]</scope>
    <source>
        <strain evidence="9">cv. AP13</strain>
    </source>
</reference>
<evidence type="ECO:0000313" key="8">
    <source>
        <dbReference type="EMBL" id="KAG2655828.1"/>
    </source>
</evidence>
<evidence type="ECO:0000259" key="7">
    <source>
        <dbReference type="Pfam" id="PF04577"/>
    </source>
</evidence>
<feature type="region of interest" description="Disordered" evidence="6">
    <location>
        <begin position="59"/>
        <end position="105"/>
    </location>
</feature>
<keyword evidence="9" id="KW-1185">Reference proteome</keyword>
<comment type="caution">
    <text evidence="8">The sequence shown here is derived from an EMBL/GenBank/DDBJ whole genome shotgun (WGS) entry which is preliminary data.</text>
</comment>
<evidence type="ECO:0000256" key="3">
    <source>
        <dbReference type="ARBA" id="ARBA00022676"/>
    </source>
</evidence>
<dbReference type="GO" id="GO:0000139">
    <property type="term" value="C:Golgi membrane"/>
    <property type="evidence" value="ECO:0007669"/>
    <property type="project" value="UniProtKB-SubCell"/>
</dbReference>
<evidence type="ECO:0000256" key="2">
    <source>
        <dbReference type="ARBA" id="ARBA00004881"/>
    </source>
</evidence>
<dbReference type="Proteomes" id="UP000823388">
    <property type="component" value="Chromosome 1K"/>
</dbReference>
<organism evidence="8 9">
    <name type="scientific">Panicum virgatum</name>
    <name type="common">Blackwell switchgrass</name>
    <dbReference type="NCBI Taxonomy" id="38727"/>
    <lineage>
        <taxon>Eukaryota</taxon>
        <taxon>Viridiplantae</taxon>
        <taxon>Streptophyta</taxon>
        <taxon>Embryophyta</taxon>
        <taxon>Tracheophyta</taxon>
        <taxon>Spermatophyta</taxon>
        <taxon>Magnoliopsida</taxon>
        <taxon>Liliopsida</taxon>
        <taxon>Poales</taxon>
        <taxon>Poaceae</taxon>
        <taxon>PACMAD clade</taxon>
        <taxon>Panicoideae</taxon>
        <taxon>Panicodae</taxon>
        <taxon>Paniceae</taxon>
        <taxon>Panicinae</taxon>
        <taxon>Panicum</taxon>
        <taxon>Panicum sect. Hiantes</taxon>
    </lineage>
</organism>
<evidence type="ECO:0000256" key="6">
    <source>
        <dbReference type="SAM" id="MobiDB-lite"/>
    </source>
</evidence>
<feature type="domain" description="Glycosyltransferase 61 catalytic" evidence="7">
    <location>
        <begin position="240"/>
        <end position="350"/>
    </location>
</feature>
<proteinExistence type="predicted"/>
<dbReference type="Pfam" id="PF04577">
    <property type="entry name" value="Glyco_transf_61"/>
    <property type="match status" value="1"/>
</dbReference>
<comment type="subcellular location">
    <subcellularLocation>
        <location evidence="1">Golgi apparatus membrane</location>
        <topology evidence="1">Single-pass type II membrane protein</topology>
    </subcellularLocation>
</comment>
<name>A0A8T0XAU3_PANVG</name>
<sequence length="443" mass="49153">MKPSLRSRQEPRRVSNGVIIGAMLLSLCVLSIVKARYCATPFGKAEDQLQEQMNASIRMETEESPARTPGEGEEEEEDVSSTAPAVATPAAVATTTSGGGKDREWRTKPYARYHDPVAMAHVREYTLKPLPVGDAAPACTKNHSVPGFLFSNGGFSGNLYHDYTDVLVPLFISTHQFKGRVQFLLSGMKPWWVGKFTPFFRQLTRHDVIDVDNDQEVHCFPRIVVGATFHKDMGVDPRRSPGHVSVVDFKRALRRAFGLGREAASRGGATGAGMPRLLIISRRGSRRFLNEREMARAAAAAGFEVRMAEPDQHTDMATFARLVNSADVMVGVHGAGLTNMVFLPRGAVLIQVVPFGGLEWLTGVTFKDPAADMEVSYMDYNVRLEESSLIDQYPRNHQVLTDPYAVHKQGWDALKTAYLDKQNIRMDLDRFKATLQEAMSRLP</sequence>